<dbReference type="SUPFAM" id="SSF52540">
    <property type="entry name" value="P-loop containing nucleoside triphosphate hydrolases"/>
    <property type="match status" value="1"/>
</dbReference>
<feature type="region of interest" description="Disordered" evidence="1">
    <location>
        <begin position="112"/>
        <end position="166"/>
    </location>
</feature>
<protein>
    <submittedName>
        <fullName evidence="4">Helitron helicase-like domain protein</fullName>
    </submittedName>
</protein>
<feature type="compositionally biased region" description="Basic residues" evidence="1">
    <location>
        <begin position="134"/>
        <end position="144"/>
    </location>
</feature>
<feature type="compositionally biased region" description="Basic residues" evidence="1">
    <location>
        <begin position="153"/>
        <end position="166"/>
    </location>
</feature>
<dbReference type="eggNOG" id="KOG0987">
    <property type="taxonomic scope" value="Eukaryota"/>
</dbReference>
<feature type="compositionally biased region" description="Gly residues" evidence="1">
    <location>
        <begin position="494"/>
        <end position="506"/>
    </location>
</feature>
<comment type="caution">
    <text evidence="4">The sequence shown here is derived from an EMBL/GenBank/DDBJ whole genome shotgun (WGS) entry which is preliminary data.</text>
</comment>
<feature type="region of interest" description="Disordered" evidence="1">
    <location>
        <begin position="1"/>
        <end position="83"/>
    </location>
</feature>
<dbReference type="Proteomes" id="UP000030151">
    <property type="component" value="Unassembled WGS sequence"/>
</dbReference>
<dbReference type="InterPro" id="IPR027417">
    <property type="entry name" value="P-loop_NTPase"/>
</dbReference>
<dbReference type="OrthoDB" id="4939608at2759"/>
<dbReference type="Pfam" id="PF14214">
    <property type="entry name" value="Helitron_like_N"/>
    <property type="match status" value="1"/>
</dbReference>
<accession>A0A014QQS7</accession>
<dbReference type="EMBL" id="JELW01000109">
    <property type="protein sequence ID" value="EXU95045.1"/>
    <property type="molecule type" value="Genomic_DNA"/>
</dbReference>
<reference evidence="4 5" key="1">
    <citation type="submission" date="2014-02" db="EMBL/GenBank/DDBJ databases">
        <title>The genome sequence of the entomopathogenic fungus Metarhizium robertsii ARSEF 2575.</title>
        <authorList>
            <person name="Giuliano Garisto Donzelli B."/>
            <person name="Roe B.A."/>
            <person name="Macmil S.L."/>
            <person name="Krasnoff S.B."/>
            <person name="Gibson D.M."/>
        </authorList>
    </citation>
    <scope>NUCLEOTIDE SEQUENCE [LARGE SCALE GENOMIC DNA]</scope>
    <source>
        <strain evidence="4 5">ARSEF 2575</strain>
    </source>
</reference>
<feature type="domain" description="Helitron helicase-like" evidence="2">
    <location>
        <begin position="650"/>
        <end position="867"/>
    </location>
</feature>
<evidence type="ECO:0000313" key="5">
    <source>
        <dbReference type="Proteomes" id="UP000030151"/>
    </source>
</evidence>
<dbReference type="PANTHER" id="PTHR47642">
    <property type="entry name" value="ATP-DEPENDENT DNA HELICASE"/>
    <property type="match status" value="1"/>
</dbReference>
<proteinExistence type="predicted"/>
<sequence length="2034" mass="227747">MARNTVDGHTAPNQQLRRRPRYERLANTTSTFRSIQPKQSAIEEASRREQAEAIVRALPKLRRRGPPPRKRIPQPSDASSTGAFPSKLVWSRETEGASGDAHLAGVSSSKPLVQTACEETGQRPWKDDVVERRRPQRQGKRNRHPGRDESPRKRSRRGTRGQRRRALQAEDLTSVLGYLEEEFAVKESLSKEQMWCTPIPHERKVSTAEDFYRAFHDTSNLQLWTCMLCYRKRTKKELRDVKLEPWKLNGIANNGRSPFSCRSCIPEGESVLVCAECVRCLGRNALSPAAQLHRRIGCEHMFPEELKGLTPVEEKLIALNSCYGFVTRYSVASGHKQNAIYPKHIKGHITVFPNNVQELATKVLPHPLVQVMEEIHISWQGAEKPAPSDLSGLLSVRRRVVERALVWLKMNNPHYAEIEIDAAEMESWGAPPHGVPSLVYDCMERNEPTAWEKARTAQVVPPTERGMDEEDSLEIEEVLARLDRGEDEHSGRAQGPGLGQDEGGLWGEAESGQWGKPINEVTSSAMFALDGPPDVHDMEKVLFACNVVNGDAAGRAKAGPTTRVESIERQTGLASGCEPYIHVHRGEEFADSFDASFFAKTFPTLLPFGIGGPRLAEEATPSAGTGSDIRGVEAAAQDLVSSRNLSLRTWADIMLRRHGGRFATHHIFAFLVFNISVRSKNRRVSMLSVKRQNFRKIERIVGSLSADRLAAARTELENSGRTTDEGVKELLRSLSLYGFRQPMSRENRLSMRRKIQSLVLRHGIPAIWFTLNPNDITNPVKLRLAAYRTREPDTAEAFLKSLDKSYRRLRLAISDPMSSAIFFHREMTLFFEHYVKVGAESVFGRIIHYYGAVETNERGALHVHGLLWLHGNANLSTMITDVDGEDKATYRERIIRYIDSVFCEDLDQEGYCALQAERSVTSDISSLLSNREQFSAAFDEEANFCAGATQIHTHSPTCVKYSLNKGKRGRQRSLCRFQAPWRLVEKTAFTADGVLQIRRRHSMVNRWNKAMAVGLRHNHDISFIATQRKTMALVFYVTNYTTKAEDPVWKRVAAAAELLPVVSASRGPAAKGGEDIGDNGATDGAAGNRTRQFLMRVANRIFTERSLSQVEVIAYLLGYPTEFTNSSAWAFLNVSLLYWHVFRRWRHLRQESGTAVGDDPVDDSIVVEEAGERISYVEAYEHRGGVLGSLCLYDYTSLVKLRRTDKDETAASWGEVPFEKGWGPGRRWLQVLRRPGKYASVCLDGYLSKDFDQDDEGSCHRRAAVQHLALFVPWESFLCEATDDINLIWARALKALSPRVSCLVDNVQLLRRSAEDAKRDARQWAASAGDADFTVTHADEEGEGEGDEEAASVRESDSIGNTTRLIDVMRSALGSNQITAGSPELMATLKQLCQFQLSGLSPAGELYATIIPERGERRIGIHGGTLSGASIPPQDQVKAIKSQQICASRERERMIQGIQNMAVAHETEQGIVMRNVLSGFGEEDIEMTGADLEERVGEAGPGVEVDFGISTSFLETGKTLAARFKLNKRQTIALLIICRQLDLIQCSAKSEVSQLCQFVGGEGGTGKSRVIETLVELFACKKISNRLLITATSGTAASRINGITIHSACGFSKDQATGTSMGKDLDGVRLAKVTERFIHGQTRMNWQEKDLLVIDEFRPVHDRSILLPSVAVSWDEDNSFKVEQRHQHDKAHALWRKFTTVVMLDEQVRAAGDPELQRLLKRIRMGVQDKTDLDLLNARCYREDQRIPWETGITVVTPLNRNRWNLNMEAALSLQVQRRSMMRIFLSQHKWKNGPPTEEEATMMLNQGDDSAIPVPGVFMFVPGMPVVVNRNTHQGLKLVNGASYTGLEVILDKAYPEYRISADTMIHFGPPAGIILESETTKDVHFVGMPPGTMLLTPVSVMIRRQRSRPWQQKDVSRKGLPCAAAFACTDYKVQGRTLERVALELRGTRTTTVDGRVTPAQCDPYSLYVQLSRCRSLDGIMLISKVRERDLVGNRVPQEMTAAQGRMEEMSTRTVEEAQRWLGVRLHRASVE</sequence>
<organism evidence="4 5">
    <name type="scientific">Metarhizium robertsii</name>
    <dbReference type="NCBI Taxonomy" id="568076"/>
    <lineage>
        <taxon>Eukaryota</taxon>
        <taxon>Fungi</taxon>
        <taxon>Dikarya</taxon>
        <taxon>Ascomycota</taxon>
        <taxon>Pezizomycotina</taxon>
        <taxon>Sordariomycetes</taxon>
        <taxon>Hypocreomycetidae</taxon>
        <taxon>Hypocreales</taxon>
        <taxon>Clavicipitaceae</taxon>
        <taxon>Metarhizium</taxon>
    </lineage>
</organism>
<dbReference type="InterPro" id="IPR046700">
    <property type="entry name" value="DUF6570"/>
</dbReference>
<feature type="domain" description="DUF6570" evidence="3">
    <location>
        <begin position="302"/>
        <end position="425"/>
    </location>
</feature>
<dbReference type="Gene3D" id="3.40.50.300">
    <property type="entry name" value="P-loop containing nucleotide triphosphate hydrolases"/>
    <property type="match status" value="1"/>
</dbReference>
<dbReference type="Pfam" id="PF13245">
    <property type="entry name" value="AAA_19"/>
    <property type="match status" value="1"/>
</dbReference>
<evidence type="ECO:0000313" key="4">
    <source>
        <dbReference type="EMBL" id="EXU95045.1"/>
    </source>
</evidence>
<keyword evidence="4" id="KW-0347">Helicase</keyword>
<dbReference type="GO" id="GO:0004386">
    <property type="term" value="F:helicase activity"/>
    <property type="evidence" value="ECO:0007669"/>
    <property type="project" value="UniProtKB-KW"/>
</dbReference>
<evidence type="ECO:0000259" key="3">
    <source>
        <dbReference type="Pfam" id="PF20209"/>
    </source>
</evidence>
<gene>
    <name evidence="4" type="ORF">X797_011869</name>
</gene>
<dbReference type="InterPro" id="IPR051055">
    <property type="entry name" value="PIF1_helicase"/>
</dbReference>
<feature type="compositionally biased region" description="Basic residues" evidence="1">
    <location>
        <begin position="59"/>
        <end position="72"/>
    </location>
</feature>
<dbReference type="HOGENOM" id="CLU_001248_5_0_1"/>
<evidence type="ECO:0000256" key="1">
    <source>
        <dbReference type="SAM" id="MobiDB-lite"/>
    </source>
</evidence>
<evidence type="ECO:0000259" key="2">
    <source>
        <dbReference type="Pfam" id="PF14214"/>
    </source>
</evidence>
<keyword evidence="4" id="KW-0067">ATP-binding</keyword>
<feature type="region of interest" description="Disordered" evidence="1">
    <location>
        <begin position="1332"/>
        <end position="1356"/>
    </location>
</feature>
<dbReference type="Pfam" id="PF20209">
    <property type="entry name" value="DUF6570"/>
    <property type="match status" value="1"/>
</dbReference>
<feature type="compositionally biased region" description="Acidic residues" evidence="1">
    <location>
        <begin position="1340"/>
        <end position="1350"/>
    </location>
</feature>
<feature type="compositionally biased region" description="Polar residues" evidence="1">
    <location>
        <begin position="26"/>
        <end position="39"/>
    </location>
</feature>
<feature type="compositionally biased region" description="Basic and acidic residues" evidence="1">
    <location>
        <begin position="120"/>
        <end position="133"/>
    </location>
</feature>
<dbReference type="InterPro" id="IPR025476">
    <property type="entry name" value="Helitron_helicase-like"/>
</dbReference>
<name>A0A014QQS7_9HYPO</name>
<keyword evidence="4" id="KW-0378">Hydrolase</keyword>
<keyword evidence="4" id="KW-0547">Nucleotide-binding</keyword>
<feature type="region of interest" description="Disordered" evidence="1">
    <location>
        <begin position="483"/>
        <end position="507"/>
    </location>
</feature>